<dbReference type="AlphaFoldDB" id="A0A3D8VL23"/>
<feature type="compositionally biased region" description="Pro residues" evidence="1">
    <location>
        <begin position="309"/>
        <end position="319"/>
    </location>
</feature>
<reference evidence="3 4" key="1">
    <citation type="submission" date="2018-08" db="EMBL/GenBank/DDBJ databases">
        <title>Lysobacter soli KCTC 22011, whole genome shotgun sequence.</title>
        <authorList>
            <person name="Zhang X."/>
            <person name="Feng G."/>
            <person name="Zhu H."/>
        </authorList>
    </citation>
    <scope>NUCLEOTIDE SEQUENCE [LARGE SCALE GENOMIC DNA]</scope>
    <source>
        <strain evidence="3 4">KCTC 22011</strain>
    </source>
</reference>
<dbReference type="EMBL" id="QTJR01000001">
    <property type="protein sequence ID" value="RDY69518.1"/>
    <property type="molecule type" value="Genomic_DNA"/>
</dbReference>
<dbReference type="RefSeq" id="WP_115840737.1">
    <property type="nucleotide sequence ID" value="NZ_CP183976.1"/>
</dbReference>
<dbReference type="Proteomes" id="UP000256829">
    <property type="component" value="Unassembled WGS sequence"/>
</dbReference>
<dbReference type="Pfam" id="PF10082">
    <property type="entry name" value="BBP2_2"/>
    <property type="match status" value="1"/>
</dbReference>
<proteinExistence type="predicted"/>
<gene>
    <name evidence="3" type="ORF">DX912_01825</name>
</gene>
<feature type="region of interest" description="Disordered" evidence="1">
    <location>
        <begin position="302"/>
        <end position="326"/>
    </location>
</feature>
<feature type="chain" id="PRO_5017710632" evidence="2">
    <location>
        <begin position="36"/>
        <end position="454"/>
    </location>
</feature>
<evidence type="ECO:0000313" key="3">
    <source>
        <dbReference type="EMBL" id="RDY69518.1"/>
    </source>
</evidence>
<feature type="signal peptide" evidence="2">
    <location>
        <begin position="1"/>
        <end position="35"/>
    </location>
</feature>
<evidence type="ECO:0000256" key="1">
    <source>
        <dbReference type="SAM" id="MobiDB-lite"/>
    </source>
</evidence>
<organism evidence="3 4">
    <name type="scientific">Lysobacter soli</name>
    <dbReference type="NCBI Taxonomy" id="453783"/>
    <lineage>
        <taxon>Bacteria</taxon>
        <taxon>Pseudomonadati</taxon>
        <taxon>Pseudomonadota</taxon>
        <taxon>Gammaproteobacteria</taxon>
        <taxon>Lysobacterales</taxon>
        <taxon>Lysobacteraceae</taxon>
        <taxon>Lysobacter</taxon>
    </lineage>
</organism>
<dbReference type="InterPro" id="IPR018759">
    <property type="entry name" value="BBP2_2"/>
</dbReference>
<evidence type="ECO:0000313" key="4">
    <source>
        <dbReference type="Proteomes" id="UP000256829"/>
    </source>
</evidence>
<accession>A0A3D8VL23</accession>
<evidence type="ECO:0000256" key="2">
    <source>
        <dbReference type="SAM" id="SignalP"/>
    </source>
</evidence>
<comment type="caution">
    <text evidence="3">The sequence shown here is derived from an EMBL/GenBank/DDBJ whole genome shotgun (WGS) entry which is preliminary data.</text>
</comment>
<keyword evidence="4" id="KW-1185">Reference proteome</keyword>
<name>A0A3D8VL23_9GAMM</name>
<keyword evidence="2" id="KW-0732">Signal</keyword>
<protein>
    <submittedName>
        <fullName evidence="3">DUF560 domain-containing protein</fullName>
    </submittedName>
</protein>
<sequence length="454" mass="50853">MASGRLQPVAGPSRRSALCIALLATLPAAVPVARAAQINYSIGGRVEHSDNIALTQTNPMEESTLATDVAFDVTQTGRNTTFVANGGVEYLYYTGGLFDDDVRASLVGQFNWNTWQDRMKVIIEDYANYEPIDVLSPDAPGNQQQVNVFVAGTQFNLRPGDATRVRLDLRYNNYWAEENDDFNGDRYNAAFTLWQEPSSTTRIGFTVEGSEVQYDQVSLDTLGADYRRLDSYVTWNRNLANIDLEVRAGYSWVELTDYNTKDDAPLFRTVLTWRPTSRSTLDMGVYYQFSDAAQELMTDVTDPTGVPANPAPGGAPSPDPSDVTIGPDLYRQRRIDIGYRYNGERFDATIRPYYEDNDYIDPTAQSEGNYGIGVGMSWSITPSLFLTGSMSAGVRSFDSFDRDDDDFSVYIGLTKILTRHWSMGFDLRHQERDSNANEASYDENAAIFSVRYTR</sequence>
<dbReference type="SUPFAM" id="SSF56935">
    <property type="entry name" value="Porins"/>
    <property type="match status" value="1"/>
</dbReference>